<protein>
    <recommendedName>
        <fullName evidence="1">VWFA domain-containing protein</fullName>
    </recommendedName>
</protein>
<accession>A0A0E9UN58</accession>
<dbReference type="SUPFAM" id="SSF53300">
    <property type="entry name" value="vWA-like"/>
    <property type="match status" value="1"/>
</dbReference>
<dbReference type="Gene3D" id="3.40.50.410">
    <property type="entry name" value="von Willebrand factor, type A domain"/>
    <property type="match status" value="1"/>
</dbReference>
<organism evidence="2">
    <name type="scientific">Anguilla anguilla</name>
    <name type="common">European freshwater eel</name>
    <name type="synonym">Muraena anguilla</name>
    <dbReference type="NCBI Taxonomy" id="7936"/>
    <lineage>
        <taxon>Eukaryota</taxon>
        <taxon>Metazoa</taxon>
        <taxon>Chordata</taxon>
        <taxon>Craniata</taxon>
        <taxon>Vertebrata</taxon>
        <taxon>Euteleostomi</taxon>
        <taxon>Actinopterygii</taxon>
        <taxon>Neopterygii</taxon>
        <taxon>Teleostei</taxon>
        <taxon>Anguilliformes</taxon>
        <taxon>Anguillidae</taxon>
        <taxon>Anguilla</taxon>
    </lineage>
</organism>
<dbReference type="AlphaFoldDB" id="A0A0E9UN58"/>
<proteinExistence type="predicted"/>
<feature type="domain" description="VWFA" evidence="1">
    <location>
        <begin position="1"/>
        <end position="64"/>
    </location>
</feature>
<sequence>MKTFVIKLIESLLGRNSKFAVMQYSAQFQTVFDFKTFKKNSDWRGQINDIIQLSTNNPHSNSYLQSCVSVHR</sequence>
<dbReference type="Pfam" id="PF00092">
    <property type="entry name" value="VWA"/>
    <property type="match status" value="1"/>
</dbReference>
<dbReference type="InterPro" id="IPR036465">
    <property type="entry name" value="vWFA_dom_sf"/>
</dbReference>
<dbReference type="EMBL" id="GBXM01041897">
    <property type="protein sequence ID" value="JAH66680.1"/>
    <property type="molecule type" value="Transcribed_RNA"/>
</dbReference>
<reference evidence="2" key="2">
    <citation type="journal article" date="2015" name="Fish Shellfish Immunol.">
        <title>Early steps in the European eel (Anguilla anguilla)-Vibrio vulnificus interaction in the gills: Role of the RtxA13 toxin.</title>
        <authorList>
            <person name="Callol A."/>
            <person name="Pajuelo D."/>
            <person name="Ebbesson L."/>
            <person name="Teles M."/>
            <person name="MacKenzie S."/>
            <person name="Amaro C."/>
        </authorList>
    </citation>
    <scope>NUCLEOTIDE SEQUENCE</scope>
</reference>
<name>A0A0E9UN58_ANGAN</name>
<reference evidence="2" key="1">
    <citation type="submission" date="2014-11" db="EMBL/GenBank/DDBJ databases">
        <authorList>
            <person name="Amaro Gonzalez C."/>
        </authorList>
    </citation>
    <scope>NUCLEOTIDE SEQUENCE</scope>
</reference>
<evidence type="ECO:0000259" key="1">
    <source>
        <dbReference type="Pfam" id="PF00092"/>
    </source>
</evidence>
<evidence type="ECO:0000313" key="2">
    <source>
        <dbReference type="EMBL" id="JAH66680.1"/>
    </source>
</evidence>
<dbReference type="InterPro" id="IPR002035">
    <property type="entry name" value="VWF_A"/>
</dbReference>